<organism evidence="2 3">
    <name type="scientific">Steinernema carpocapsae</name>
    <name type="common">Entomopathogenic nematode</name>
    <dbReference type="NCBI Taxonomy" id="34508"/>
    <lineage>
        <taxon>Eukaryota</taxon>
        <taxon>Metazoa</taxon>
        <taxon>Ecdysozoa</taxon>
        <taxon>Nematoda</taxon>
        <taxon>Chromadorea</taxon>
        <taxon>Rhabditida</taxon>
        <taxon>Tylenchina</taxon>
        <taxon>Panagrolaimomorpha</taxon>
        <taxon>Strongyloidoidea</taxon>
        <taxon>Steinernematidae</taxon>
        <taxon>Steinernema</taxon>
    </lineage>
</organism>
<dbReference type="Proteomes" id="UP000298663">
    <property type="component" value="Unassembled WGS sequence"/>
</dbReference>
<accession>A0A4U5M3L9</accession>
<protein>
    <submittedName>
        <fullName evidence="2">Uncharacterized protein</fullName>
    </submittedName>
</protein>
<comment type="caution">
    <text evidence="2">The sequence shown here is derived from an EMBL/GenBank/DDBJ whole genome shotgun (WGS) entry which is preliminary data.</text>
</comment>
<keyword evidence="3" id="KW-1185">Reference proteome</keyword>
<keyword evidence="1" id="KW-0472">Membrane</keyword>
<evidence type="ECO:0000256" key="1">
    <source>
        <dbReference type="SAM" id="Phobius"/>
    </source>
</evidence>
<keyword evidence="1" id="KW-0812">Transmembrane</keyword>
<sequence length="66" mass="7331">MKLLNFLKEASVLIYTLCHFGTSAVLGIVINYFDLPASPTVDFAVFMAFILQHLLVFPVLCLILNA</sequence>
<reference evidence="2 3" key="1">
    <citation type="journal article" date="2015" name="Genome Biol.">
        <title>Comparative genomics of Steinernema reveals deeply conserved gene regulatory networks.</title>
        <authorList>
            <person name="Dillman A.R."/>
            <person name="Macchietto M."/>
            <person name="Porter C.F."/>
            <person name="Rogers A."/>
            <person name="Williams B."/>
            <person name="Antoshechkin I."/>
            <person name="Lee M.M."/>
            <person name="Goodwin Z."/>
            <person name="Lu X."/>
            <person name="Lewis E.E."/>
            <person name="Goodrich-Blair H."/>
            <person name="Stock S.P."/>
            <person name="Adams B.J."/>
            <person name="Sternberg P.W."/>
            <person name="Mortazavi A."/>
        </authorList>
    </citation>
    <scope>NUCLEOTIDE SEQUENCE [LARGE SCALE GENOMIC DNA]</scope>
    <source>
        <strain evidence="2 3">ALL</strain>
    </source>
</reference>
<feature type="transmembrane region" description="Helical" evidence="1">
    <location>
        <begin position="12"/>
        <end position="33"/>
    </location>
</feature>
<reference evidence="2 3" key="2">
    <citation type="journal article" date="2019" name="G3 (Bethesda)">
        <title>Hybrid Assembly of the Genome of the Entomopathogenic Nematode Steinernema carpocapsae Identifies the X-Chromosome.</title>
        <authorList>
            <person name="Serra L."/>
            <person name="Macchietto M."/>
            <person name="Macias-Munoz A."/>
            <person name="McGill C.J."/>
            <person name="Rodriguez I.M."/>
            <person name="Rodriguez B."/>
            <person name="Murad R."/>
            <person name="Mortazavi A."/>
        </authorList>
    </citation>
    <scope>NUCLEOTIDE SEQUENCE [LARGE SCALE GENOMIC DNA]</scope>
    <source>
        <strain evidence="2 3">ALL</strain>
    </source>
</reference>
<gene>
    <name evidence="2" type="ORF">L596_026883</name>
</gene>
<dbReference type="AlphaFoldDB" id="A0A4U5M3L9"/>
<evidence type="ECO:0000313" key="2">
    <source>
        <dbReference type="EMBL" id="TKR62993.1"/>
    </source>
</evidence>
<name>A0A4U5M3L9_STECR</name>
<dbReference type="EMBL" id="AZBU02000010">
    <property type="protein sequence ID" value="TKR62993.1"/>
    <property type="molecule type" value="Genomic_DNA"/>
</dbReference>
<evidence type="ECO:0000313" key="3">
    <source>
        <dbReference type="Proteomes" id="UP000298663"/>
    </source>
</evidence>
<feature type="transmembrane region" description="Helical" evidence="1">
    <location>
        <begin position="45"/>
        <end position="64"/>
    </location>
</feature>
<keyword evidence="1" id="KW-1133">Transmembrane helix</keyword>
<proteinExistence type="predicted"/>